<dbReference type="EMBL" id="UOFE01000048">
    <property type="protein sequence ID" value="VAW55268.1"/>
    <property type="molecule type" value="Genomic_DNA"/>
</dbReference>
<protein>
    <recommendedName>
        <fullName evidence="2">DUF4412 domain-containing protein</fullName>
    </recommendedName>
</protein>
<gene>
    <name evidence="1" type="ORF">MNBD_GAMMA05-2380</name>
</gene>
<sequence>MISVTSLHAVSFTADAVQIRGQSVSHARMFWLDGNVRFEYTEDGVSMAQIFDNKNNKIIWLDNENKYYLEKDMLEGEKIITGSKSKKTNDPCKQFAGAECLFLKKAKMNGRDAEKWLITLDNDGHDFHIFQWIDVKYKNILRQENSNGTGLSVTIKDGQKINNRKVRKLTMTAFSATGEKKKGTQWYDNELDIVVKQEYQNDVVDELRNIKVGKVSKKLFSIPKNYALFDTTVQTAMQVESIVETDKN</sequence>
<reference evidence="1" key="1">
    <citation type="submission" date="2018-06" db="EMBL/GenBank/DDBJ databases">
        <authorList>
            <person name="Zhirakovskaya E."/>
        </authorList>
    </citation>
    <scope>NUCLEOTIDE SEQUENCE</scope>
</reference>
<proteinExistence type="predicted"/>
<dbReference type="AlphaFoldDB" id="A0A3B0WGW3"/>
<evidence type="ECO:0000313" key="1">
    <source>
        <dbReference type="EMBL" id="VAW55268.1"/>
    </source>
</evidence>
<name>A0A3B0WGW3_9ZZZZ</name>
<evidence type="ECO:0008006" key="2">
    <source>
        <dbReference type="Google" id="ProtNLM"/>
    </source>
</evidence>
<accession>A0A3B0WGW3</accession>
<organism evidence="1">
    <name type="scientific">hydrothermal vent metagenome</name>
    <dbReference type="NCBI Taxonomy" id="652676"/>
    <lineage>
        <taxon>unclassified sequences</taxon>
        <taxon>metagenomes</taxon>
        <taxon>ecological metagenomes</taxon>
    </lineage>
</organism>